<proteinExistence type="predicted"/>
<organism evidence="1 2">
    <name type="scientific">Caldiarchaeum subterraneum</name>
    <dbReference type="NCBI Taxonomy" id="311458"/>
    <lineage>
        <taxon>Archaea</taxon>
        <taxon>Nitrososphaerota</taxon>
        <taxon>Candidatus Caldarchaeales</taxon>
        <taxon>Candidatus Caldarchaeaceae</taxon>
        <taxon>Candidatus Caldarchaeum</taxon>
    </lineage>
</organism>
<protein>
    <submittedName>
        <fullName evidence="1">Uncharacterized protein</fullName>
    </submittedName>
</protein>
<gene>
    <name evidence="1" type="ORF">EYH45_06250</name>
</gene>
<comment type="caution">
    <text evidence="1">The sequence shown here is derived from an EMBL/GenBank/DDBJ whole genome shotgun (WGS) entry which is preliminary data.</text>
</comment>
<dbReference type="EMBL" id="DQVM01000117">
    <property type="protein sequence ID" value="HIQ30147.1"/>
    <property type="molecule type" value="Genomic_DNA"/>
</dbReference>
<evidence type="ECO:0000313" key="2">
    <source>
        <dbReference type="Proteomes" id="UP000608579"/>
    </source>
</evidence>
<dbReference type="AlphaFoldDB" id="A0A832ZWF6"/>
<reference evidence="1" key="1">
    <citation type="journal article" date="2020" name="ISME J.">
        <title>Gammaproteobacteria mediating utilization of methyl-, sulfur- and petroleum organic compounds in deep ocean hydrothermal plumes.</title>
        <authorList>
            <person name="Zhou Z."/>
            <person name="Liu Y."/>
            <person name="Pan J."/>
            <person name="Cron B.R."/>
            <person name="Toner B.M."/>
            <person name="Anantharaman K."/>
            <person name="Breier J.A."/>
            <person name="Dick G.J."/>
            <person name="Li M."/>
        </authorList>
    </citation>
    <scope>NUCLEOTIDE SEQUENCE</scope>
    <source>
        <strain evidence="1">SZUA-1515</strain>
    </source>
</reference>
<name>A0A832ZWF6_CALS0</name>
<sequence>MKAEYLRFSPGVVRFKIMRLLEDDECPILHDEELRGFEALLDTFKKADEELEKAINRFPKVFYRYFNKPAYIELDGERAEGLIELLERKSGYELSERAAKIKHHGKTYLIAFEFPCG</sequence>
<dbReference type="Proteomes" id="UP000608579">
    <property type="component" value="Unassembled WGS sequence"/>
</dbReference>
<evidence type="ECO:0000313" key="1">
    <source>
        <dbReference type="EMBL" id="HIQ30147.1"/>
    </source>
</evidence>
<accession>A0A832ZWF6</accession>